<keyword evidence="2" id="KW-0812">Transmembrane</keyword>
<evidence type="ECO:0000256" key="2">
    <source>
        <dbReference type="SAM" id="Phobius"/>
    </source>
</evidence>
<accession>S8FSK5</accession>
<feature type="signal peptide" evidence="3">
    <location>
        <begin position="1"/>
        <end position="25"/>
    </location>
</feature>
<name>S8FSK5_FOMSC</name>
<dbReference type="Proteomes" id="UP000015241">
    <property type="component" value="Unassembled WGS sequence"/>
</dbReference>
<gene>
    <name evidence="4" type="ORF">FOMPIDRAFT_1046053</name>
</gene>
<evidence type="ECO:0000256" key="3">
    <source>
        <dbReference type="SAM" id="SignalP"/>
    </source>
</evidence>
<keyword evidence="2" id="KW-0472">Membrane</keyword>
<evidence type="ECO:0000313" key="4">
    <source>
        <dbReference type="EMBL" id="EPT04176.1"/>
    </source>
</evidence>
<dbReference type="OrthoDB" id="2756540at2759"/>
<keyword evidence="5" id="KW-1185">Reference proteome</keyword>
<feature type="transmembrane region" description="Helical" evidence="2">
    <location>
        <begin position="244"/>
        <end position="267"/>
    </location>
</feature>
<reference evidence="4 5" key="1">
    <citation type="journal article" date="2012" name="Science">
        <title>The Paleozoic origin of enzymatic lignin decomposition reconstructed from 31 fungal genomes.</title>
        <authorList>
            <person name="Floudas D."/>
            <person name="Binder M."/>
            <person name="Riley R."/>
            <person name="Barry K."/>
            <person name="Blanchette R.A."/>
            <person name="Henrissat B."/>
            <person name="Martinez A.T."/>
            <person name="Otillar R."/>
            <person name="Spatafora J.W."/>
            <person name="Yadav J.S."/>
            <person name="Aerts A."/>
            <person name="Benoit I."/>
            <person name="Boyd A."/>
            <person name="Carlson A."/>
            <person name="Copeland A."/>
            <person name="Coutinho P.M."/>
            <person name="de Vries R.P."/>
            <person name="Ferreira P."/>
            <person name="Findley K."/>
            <person name="Foster B."/>
            <person name="Gaskell J."/>
            <person name="Glotzer D."/>
            <person name="Gorecki P."/>
            <person name="Heitman J."/>
            <person name="Hesse C."/>
            <person name="Hori C."/>
            <person name="Igarashi K."/>
            <person name="Jurgens J.A."/>
            <person name="Kallen N."/>
            <person name="Kersten P."/>
            <person name="Kohler A."/>
            <person name="Kuees U."/>
            <person name="Kumar T.K.A."/>
            <person name="Kuo A."/>
            <person name="LaButti K."/>
            <person name="Larrondo L.F."/>
            <person name="Lindquist E."/>
            <person name="Ling A."/>
            <person name="Lombard V."/>
            <person name="Lucas S."/>
            <person name="Lundell T."/>
            <person name="Martin R."/>
            <person name="McLaughlin D.J."/>
            <person name="Morgenstern I."/>
            <person name="Morin E."/>
            <person name="Murat C."/>
            <person name="Nagy L.G."/>
            <person name="Nolan M."/>
            <person name="Ohm R.A."/>
            <person name="Patyshakuliyeva A."/>
            <person name="Rokas A."/>
            <person name="Ruiz-Duenas F.J."/>
            <person name="Sabat G."/>
            <person name="Salamov A."/>
            <person name="Samejima M."/>
            <person name="Schmutz J."/>
            <person name="Slot J.C."/>
            <person name="St John F."/>
            <person name="Stenlid J."/>
            <person name="Sun H."/>
            <person name="Sun S."/>
            <person name="Syed K."/>
            <person name="Tsang A."/>
            <person name="Wiebenga A."/>
            <person name="Young D."/>
            <person name="Pisabarro A."/>
            <person name="Eastwood D.C."/>
            <person name="Martin F."/>
            <person name="Cullen D."/>
            <person name="Grigoriev I.V."/>
            <person name="Hibbett D.S."/>
        </authorList>
    </citation>
    <scope>NUCLEOTIDE SEQUENCE</scope>
    <source>
        <strain evidence="5">FP-58527</strain>
    </source>
</reference>
<dbReference type="AlphaFoldDB" id="S8FSK5"/>
<dbReference type="eggNOG" id="ENOG502T17H">
    <property type="taxonomic scope" value="Eukaryota"/>
</dbReference>
<feature type="compositionally biased region" description="Low complexity" evidence="1">
    <location>
        <begin position="350"/>
        <end position="364"/>
    </location>
</feature>
<evidence type="ECO:0000256" key="1">
    <source>
        <dbReference type="SAM" id="MobiDB-lite"/>
    </source>
</evidence>
<protein>
    <submittedName>
        <fullName evidence="4">Uncharacterized protein</fullName>
    </submittedName>
</protein>
<proteinExistence type="predicted"/>
<sequence length="406" mass="41835">MTFLNHTLSLFVLVWLALAPVLVVATDQTFGIDNNSAVLFSSGWSTVSNAAGTFRETTGEANEVEIFLPVGTVSLSYIGFKQTRGALYAVCLDCGTSGQQVQQINASDPMADTSTPVVLFARSGLDPSTSHTLQVVNGADPAFDNTSTLTFKEVVTVVDVQSTSLSSSSTVSSTATSSSSHTTSSTSSTDVSTSTTSYSTSTSATTAVVSPPLVSITTSSIPTSSTATASSASLSSSGLSTGTIVAAAVSSAAAVLLLFALAIFLLYRARNRQLRPDSESVASSTGLTRQISAPSVVAVPFEVSPAAAASSYTRPGSRSATAATFNWPSLTNNVRRRSYLTGSVRGMAAATAAQTDGDASSTSSVPARPRNPYEGVVRPDLPLDYPGHMPGSPRTPGSGRQRGMYR</sequence>
<feature type="region of interest" description="Disordered" evidence="1">
    <location>
        <begin position="168"/>
        <end position="197"/>
    </location>
</feature>
<dbReference type="EMBL" id="KE504127">
    <property type="protein sequence ID" value="EPT04176.1"/>
    <property type="molecule type" value="Genomic_DNA"/>
</dbReference>
<keyword evidence="3" id="KW-0732">Signal</keyword>
<organism evidence="4 5">
    <name type="scientific">Fomitopsis schrenkii</name>
    <name type="common">Brown rot fungus</name>
    <dbReference type="NCBI Taxonomy" id="2126942"/>
    <lineage>
        <taxon>Eukaryota</taxon>
        <taxon>Fungi</taxon>
        <taxon>Dikarya</taxon>
        <taxon>Basidiomycota</taxon>
        <taxon>Agaricomycotina</taxon>
        <taxon>Agaricomycetes</taxon>
        <taxon>Polyporales</taxon>
        <taxon>Fomitopsis</taxon>
    </lineage>
</organism>
<feature type="region of interest" description="Disordered" evidence="1">
    <location>
        <begin position="350"/>
        <end position="406"/>
    </location>
</feature>
<dbReference type="InParanoid" id="S8FSK5"/>
<dbReference type="HOGENOM" id="CLU_677989_0_0_1"/>
<feature type="chain" id="PRO_5004563980" evidence="3">
    <location>
        <begin position="26"/>
        <end position="406"/>
    </location>
</feature>
<keyword evidence="2" id="KW-1133">Transmembrane helix</keyword>
<evidence type="ECO:0000313" key="5">
    <source>
        <dbReference type="Proteomes" id="UP000015241"/>
    </source>
</evidence>